<evidence type="ECO:0000256" key="1">
    <source>
        <dbReference type="ARBA" id="ARBA00022723"/>
    </source>
</evidence>
<comment type="caution">
    <text evidence="4">The sequence shown here is derived from an EMBL/GenBank/DDBJ whole genome shotgun (WGS) entry which is preliminary data.</text>
</comment>
<dbReference type="GO" id="GO:0008835">
    <property type="term" value="F:diaminohydroxyphosphoribosylaminopyrimidine deaminase activity"/>
    <property type="evidence" value="ECO:0007669"/>
    <property type="project" value="TreeGrafter"/>
</dbReference>
<evidence type="ECO:0000313" key="5">
    <source>
        <dbReference type="Proteomes" id="UP000247540"/>
    </source>
</evidence>
<dbReference type="Pfam" id="PF00383">
    <property type="entry name" value="dCMP_cyt_deam_1"/>
    <property type="match status" value="1"/>
</dbReference>
<proteinExistence type="predicted"/>
<dbReference type="AlphaFoldDB" id="A0A318SE09"/>
<dbReference type="Proteomes" id="UP000247540">
    <property type="component" value="Unassembled WGS sequence"/>
</dbReference>
<accession>A0A318SE09</accession>
<dbReference type="PROSITE" id="PS51747">
    <property type="entry name" value="CYT_DCMP_DEAMINASES_2"/>
    <property type="match status" value="1"/>
</dbReference>
<dbReference type="InterPro" id="IPR002125">
    <property type="entry name" value="CMP_dCMP_dom"/>
</dbReference>
<evidence type="ECO:0000256" key="2">
    <source>
        <dbReference type="ARBA" id="ARBA00022833"/>
    </source>
</evidence>
<gene>
    <name evidence="4" type="ORF">DFQ15_11924</name>
</gene>
<protein>
    <submittedName>
        <fullName evidence="4">Diaminohydroxyphosphoribosylaminopyrimidine deaminase</fullName>
    </submittedName>
</protein>
<dbReference type="PANTHER" id="PTHR11079:SF162">
    <property type="entry name" value="RIBOFLAVIN BIOSYNTHESIS PROTEIN PYRD, CHLOROPLASTIC"/>
    <property type="match status" value="1"/>
</dbReference>
<dbReference type="InterPro" id="IPR016193">
    <property type="entry name" value="Cytidine_deaminase-like"/>
</dbReference>
<organism evidence="4 5">
    <name type="scientific">Xylophilus ampelinus</name>
    <dbReference type="NCBI Taxonomy" id="54067"/>
    <lineage>
        <taxon>Bacteria</taxon>
        <taxon>Pseudomonadati</taxon>
        <taxon>Pseudomonadota</taxon>
        <taxon>Betaproteobacteria</taxon>
        <taxon>Burkholderiales</taxon>
        <taxon>Xylophilus</taxon>
    </lineage>
</organism>
<dbReference type="PROSITE" id="PS00903">
    <property type="entry name" value="CYT_DCMP_DEAMINASES_1"/>
    <property type="match status" value="1"/>
</dbReference>
<dbReference type="Gene3D" id="3.40.140.10">
    <property type="entry name" value="Cytidine Deaminase, domain 2"/>
    <property type="match status" value="1"/>
</dbReference>
<dbReference type="GO" id="GO:0008270">
    <property type="term" value="F:zinc ion binding"/>
    <property type="evidence" value="ECO:0007669"/>
    <property type="project" value="InterPro"/>
</dbReference>
<reference evidence="4 5" key="1">
    <citation type="submission" date="2018-06" db="EMBL/GenBank/DDBJ databases">
        <title>Genomic Encyclopedia of Type Strains, Phase III (KMG-III): the genomes of soil and plant-associated and newly described type strains.</title>
        <authorList>
            <person name="Whitman W."/>
        </authorList>
    </citation>
    <scope>NUCLEOTIDE SEQUENCE [LARGE SCALE GENOMIC DNA]</scope>
    <source>
        <strain evidence="4 5">CECT 7646</strain>
    </source>
</reference>
<feature type="domain" description="CMP/dCMP-type deaminase" evidence="3">
    <location>
        <begin position="4"/>
        <end position="126"/>
    </location>
</feature>
<keyword evidence="1" id="KW-0479">Metal-binding</keyword>
<dbReference type="InterPro" id="IPR016192">
    <property type="entry name" value="APOBEC/CMP_deaminase_Zn-bd"/>
</dbReference>
<keyword evidence="2" id="KW-0862">Zinc</keyword>
<evidence type="ECO:0000313" key="4">
    <source>
        <dbReference type="EMBL" id="PYE75836.1"/>
    </source>
</evidence>
<dbReference type="RefSeq" id="WP_199399870.1">
    <property type="nucleotide sequence ID" value="NZ_JAMOFZ010000023.1"/>
</dbReference>
<name>A0A318SE09_9BURK</name>
<dbReference type="SUPFAM" id="SSF53927">
    <property type="entry name" value="Cytidine deaminase-like"/>
    <property type="match status" value="1"/>
</dbReference>
<keyword evidence="5" id="KW-1185">Reference proteome</keyword>
<dbReference type="CDD" id="cd01284">
    <property type="entry name" value="Riboflavin_deaminase-reductase"/>
    <property type="match status" value="1"/>
</dbReference>
<dbReference type="EMBL" id="QJTC01000019">
    <property type="protein sequence ID" value="PYE75836.1"/>
    <property type="molecule type" value="Genomic_DNA"/>
</dbReference>
<sequence>MDATTAADHMRAALAEGRRALPACLPNPPVGCVLVRGGAIVARGFTQPPGHPHAEAVALQQVDGPLRDVTAFVTLEPCAFHGRTPSCARTLVARGVRRVFVAMLDPDARNRGRGIEILREAGVEVAVGLMEADAVRDLSPYLALPENGAPPKV</sequence>
<dbReference type="PANTHER" id="PTHR11079">
    <property type="entry name" value="CYTOSINE DEAMINASE FAMILY MEMBER"/>
    <property type="match status" value="1"/>
</dbReference>
<evidence type="ECO:0000259" key="3">
    <source>
        <dbReference type="PROSITE" id="PS51747"/>
    </source>
</evidence>